<gene>
    <name evidence="5" type="ORF">BN1708_002464</name>
</gene>
<dbReference type="Proteomes" id="UP000044602">
    <property type="component" value="Unassembled WGS sequence"/>
</dbReference>
<dbReference type="InterPro" id="IPR050825">
    <property type="entry name" value="RBM42_RBP45_47-like"/>
</dbReference>
<evidence type="ECO:0000256" key="1">
    <source>
        <dbReference type="ARBA" id="ARBA00022884"/>
    </source>
</evidence>
<dbReference type="EMBL" id="CVQH01004446">
    <property type="protein sequence ID" value="CRK13101.1"/>
    <property type="molecule type" value="Genomic_DNA"/>
</dbReference>
<evidence type="ECO:0000256" key="3">
    <source>
        <dbReference type="SAM" id="MobiDB-lite"/>
    </source>
</evidence>
<evidence type="ECO:0000313" key="6">
    <source>
        <dbReference type="Proteomes" id="UP000044602"/>
    </source>
</evidence>
<dbReference type="InterPro" id="IPR035979">
    <property type="entry name" value="RBD_domain_sf"/>
</dbReference>
<dbReference type="PANTHER" id="PTHR47640">
    <property type="entry name" value="TRNA SELENOCYSTEINE 1-ASSOCIATED PROTEIN 1-RELATED-RELATED"/>
    <property type="match status" value="1"/>
</dbReference>
<dbReference type="PANTHER" id="PTHR47640:SF11">
    <property type="entry name" value="RNA-BINDING PROTEIN 42"/>
    <property type="match status" value="1"/>
</dbReference>
<feature type="region of interest" description="Disordered" evidence="3">
    <location>
        <begin position="1"/>
        <end position="68"/>
    </location>
</feature>
<feature type="region of interest" description="Disordered" evidence="3">
    <location>
        <begin position="418"/>
        <end position="480"/>
    </location>
</feature>
<dbReference type="Pfam" id="PF00076">
    <property type="entry name" value="RRM_1"/>
    <property type="match status" value="1"/>
</dbReference>
<name>A0A0G4KTT5_VERLO</name>
<protein>
    <recommendedName>
        <fullName evidence="4">RRM domain-containing protein</fullName>
    </recommendedName>
</protein>
<dbReference type="PROSITE" id="PS50102">
    <property type="entry name" value="RRM"/>
    <property type="match status" value="1"/>
</dbReference>
<proteinExistence type="predicted"/>
<feature type="compositionally biased region" description="Low complexity" evidence="3">
    <location>
        <begin position="1"/>
        <end position="49"/>
    </location>
</feature>
<dbReference type="Gene3D" id="3.30.70.330">
    <property type="match status" value="1"/>
</dbReference>
<feature type="compositionally biased region" description="Low complexity" evidence="3">
    <location>
        <begin position="179"/>
        <end position="232"/>
    </location>
</feature>
<feature type="region of interest" description="Disordered" evidence="3">
    <location>
        <begin position="172"/>
        <end position="248"/>
    </location>
</feature>
<dbReference type="AlphaFoldDB" id="A0A0G4KTT5"/>
<keyword evidence="6" id="KW-1185">Reference proteome</keyword>
<evidence type="ECO:0000259" key="4">
    <source>
        <dbReference type="PROSITE" id="PS50102"/>
    </source>
</evidence>
<dbReference type="GO" id="GO:0003729">
    <property type="term" value="F:mRNA binding"/>
    <property type="evidence" value="ECO:0007669"/>
    <property type="project" value="InterPro"/>
</dbReference>
<feature type="compositionally biased region" description="Basic residues" evidence="3">
    <location>
        <begin position="425"/>
        <end position="437"/>
    </location>
</feature>
<feature type="non-terminal residue" evidence="5">
    <location>
        <position position="480"/>
    </location>
</feature>
<reference evidence="5 6" key="1">
    <citation type="submission" date="2015-05" db="EMBL/GenBank/DDBJ databases">
        <authorList>
            <person name="Wang D.B."/>
            <person name="Wang M."/>
        </authorList>
    </citation>
    <scope>NUCLEOTIDE SEQUENCE [LARGE SCALE GENOMIC DNA]</scope>
    <source>
        <strain evidence="5">VL1</strain>
    </source>
</reference>
<evidence type="ECO:0000256" key="2">
    <source>
        <dbReference type="PROSITE-ProRule" id="PRU00176"/>
    </source>
</evidence>
<feature type="domain" description="RRM" evidence="4">
    <location>
        <begin position="336"/>
        <end position="414"/>
    </location>
</feature>
<sequence>MSAAPYQAQSQPYRYPQQPQQPSSSSSNTYQQGAYNAPASAASYGAGPQIRNPFPAPGTAAAADPSYDPELAAQIAQWQSAYSGRDAAGASSSTPGSAPSTIPGPDPDAAAAATGDKKKTVVREGGGKKWTDDTLVEWDPSHLRLFVGNLAGEVTDESLLKAFARWPSVAKAPSSYPTYQQPAPSMSAAPYQAQSQPYRYPQQPQQPSSNSTYQQGAYSAPASAASYGAGPQIRNPFPAPGTAAAADPSYDPELAAQIAQWQSAYSGRDAAGASSSTPGSAPSTIPGPDPDATAAAAAAATAAAAAIGDRKKTVVREGGGKKWTDDTLVEWDPSHLRLFVGNLAGEVTDESLLKAFARWPSVAKARVVRDKRTSKSKGFGFVAFSDADDFFQAAKEMNGKYIQSHPVVVRKANTEIKVTNVKEKGRGKHGKDHKNKNRGGSGSGVGGRQEGGGDATLGPVHHGGVSKPGQKTKNGLRLLG</sequence>
<evidence type="ECO:0000313" key="5">
    <source>
        <dbReference type="EMBL" id="CRK13101.1"/>
    </source>
</evidence>
<dbReference type="STRING" id="100787.A0A0G4KTT5"/>
<feature type="compositionally biased region" description="Low complexity" evidence="3">
    <location>
        <begin position="270"/>
        <end position="296"/>
    </location>
</feature>
<feature type="compositionally biased region" description="Basic and acidic residues" evidence="3">
    <location>
        <begin position="115"/>
        <end position="132"/>
    </location>
</feature>
<organism evidence="5 6">
    <name type="scientific">Verticillium longisporum</name>
    <name type="common">Verticillium dahliae var. longisporum</name>
    <dbReference type="NCBI Taxonomy" id="100787"/>
    <lineage>
        <taxon>Eukaryota</taxon>
        <taxon>Fungi</taxon>
        <taxon>Dikarya</taxon>
        <taxon>Ascomycota</taxon>
        <taxon>Pezizomycotina</taxon>
        <taxon>Sordariomycetes</taxon>
        <taxon>Hypocreomycetidae</taxon>
        <taxon>Glomerellales</taxon>
        <taxon>Plectosphaerellaceae</taxon>
        <taxon>Verticillium</taxon>
    </lineage>
</organism>
<dbReference type="SUPFAM" id="SSF54928">
    <property type="entry name" value="RNA-binding domain, RBD"/>
    <property type="match status" value="1"/>
</dbReference>
<keyword evidence="1 2" id="KW-0694">RNA-binding</keyword>
<dbReference type="SMART" id="SM00360">
    <property type="entry name" value="RRM"/>
    <property type="match status" value="1"/>
</dbReference>
<feature type="compositionally biased region" description="Low complexity" evidence="3">
    <location>
        <begin position="87"/>
        <end position="114"/>
    </location>
</feature>
<feature type="region of interest" description="Disordered" evidence="3">
    <location>
        <begin position="266"/>
        <end position="296"/>
    </location>
</feature>
<accession>A0A0G4KTT5</accession>
<feature type="compositionally biased region" description="Gly residues" evidence="3">
    <location>
        <begin position="439"/>
        <end position="455"/>
    </location>
</feature>
<dbReference type="InterPro" id="IPR012677">
    <property type="entry name" value="Nucleotide-bd_a/b_plait_sf"/>
</dbReference>
<feature type="region of interest" description="Disordered" evidence="3">
    <location>
        <begin position="82"/>
        <end position="133"/>
    </location>
</feature>
<dbReference type="InterPro" id="IPR000504">
    <property type="entry name" value="RRM_dom"/>
</dbReference>